<proteinExistence type="inferred from homology"/>
<keyword evidence="2" id="KW-0560">Oxidoreductase</keyword>
<dbReference type="InterPro" id="IPR002347">
    <property type="entry name" value="SDR_fam"/>
</dbReference>
<keyword evidence="5" id="KW-1185">Reference proteome</keyword>
<dbReference type="Gene3D" id="3.40.50.720">
    <property type="entry name" value="NAD(P)-binding Rossmann-like Domain"/>
    <property type="match status" value="1"/>
</dbReference>
<dbReference type="InterPro" id="IPR057326">
    <property type="entry name" value="KR_dom"/>
</dbReference>
<dbReference type="InterPro" id="IPR020904">
    <property type="entry name" value="Sc_DH/Rdtase_CS"/>
</dbReference>
<dbReference type="FunFam" id="3.40.50.720:FF:000084">
    <property type="entry name" value="Short-chain dehydrogenase reductase"/>
    <property type="match status" value="1"/>
</dbReference>
<dbReference type="Pfam" id="PF13561">
    <property type="entry name" value="adh_short_C2"/>
    <property type="match status" value="1"/>
</dbReference>
<dbReference type="PANTHER" id="PTHR48107">
    <property type="entry name" value="NADPH-DEPENDENT ALDEHYDE REDUCTASE-LIKE PROTEIN, CHLOROPLASTIC-RELATED"/>
    <property type="match status" value="1"/>
</dbReference>
<gene>
    <name evidence="4" type="ORF">D3242_29750</name>
</gene>
<comment type="caution">
    <text evidence="4">The sequence shown here is derived from an EMBL/GenBank/DDBJ whole genome shotgun (WGS) entry which is preliminary data.</text>
</comment>
<evidence type="ECO:0000256" key="2">
    <source>
        <dbReference type="ARBA" id="ARBA00023002"/>
    </source>
</evidence>
<dbReference type="PANTHER" id="PTHR48107:SF7">
    <property type="entry name" value="RE15974P"/>
    <property type="match status" value="1"/>
</dbReference>
<dbReference type="RefSeq" id="WP_064981915.1">
    <property type="nucleotide sequence ID" value="NZ_CP033507.1"/>
</dbReference>
<dbReference type="InterPro" id="IPR036291">
    <property type="entry name" value="NAD(P)-bd_dom_sf"/>
</dbReference>
<dbReference type="PROSITE" id="PS00061">
    <property type="entry name" value="ADH_SHORT"/>
    <property type="match status" value="1"/>
</dbReference>
<organism evidence="4 5">
    <name type="scientific">Mesorhizobium jarvisii</name>
    <dbReference type="NCBI Taxonomy" id="1777867"/>
    <lineage>
        <taxon>Bacteria</taxon>
        <taxon>Pseudomonadati</taxon>
        <taxon>Pseudomonadota</taxon>
        <taxon>Alphaproteobacteria</taxon>
        <taxon>Hyphomicrobiales</taxon>
        <taxon>Phyllobacteriaceae</taxon>
        <taxon>Mesorhizobium</taxon>
    </lineage>
</organism>
<dbReference type="GO" id="GO:0016614">
    <property type="term" value="F:oxidoreductase activity, acting on CH-OH group of donors"/>
    <property type="evidence" value="ECO:0007669"/>
    <property type="project" value="UniProtKB-ARBA"/>
</dbReference>
<evidence type="ECO:0000256" key="1">
    <source>
        <dbReference type="ARBA" id="ARBA00006484"/>
    </source>
</evidence>
<reference evidence="4 5" key="1">
    <citation type="submission" date="2018-09" db="EMBL/GenBank/DDBJ databases">
        <title>Mesorhizobium carmichaelinearum sp. nov. isolated from Carmichaelinea spp. root nodules in New Zealand.</title>
        <authorList>
            <person name="De Meyer S.E."/>
        </authorList>
    </citation>
    <scope>NUCLEOTIDE SEQUENCE [LARGE SCALE GENOMIC DNA]</scope>
    <source>
        <strain evidence="4 5">LMG 28313</strain>
    </source>
</reference>
<name>A0A6M7TK69_9HYPH</name>
<dbReference type="PRINTS" id="PR00080">
    <property type="entry name" value="SDRFAMILY"/>
</dbReference>
<comment type="similarity">
    <text evidence="1">Belongs to the short-chain dehydrogenases/reductases (SDR) family.</text>
</comment>
<accession>A0A6M7TK69</accession>
<dbReference type="PRINTS" id="PR00081">
    <property type="entry name" value="GDHRDH"/>
</dbReference>
<evidence type="ECO:0000259" key="3">
    <source>
        <dbReference type="SMART" id="SM00822"/>
    </source>
</evidence>
<dbReference type="Proteomes" id="UP000275530">
    <property type="component" value="Unassembled WGS sequence"/>
</dbReference>
<dbReference type="EMBL" id="QZXA01000016">
    <property type="protein sequence ID" value="RJT29135.1"/>
    <property type="molecule type" value="Genomic_DNA"/>
</dbReference>
<dbReference type="AlphaFoldDB" id="A0A6M7TK69"/>
<dbReference type="SUPFAM" id="SSF51735">
    <property type="entry name" value="NAD(P)-binding Rossmann-fold domains"/>
    <property type="match status" value="1"/>
</dbReference>
<feature type="domain" description="Ketoreductase" evidence="3">
    <location>
        <begin position="7"/>
        <end position="190"/>
    </location>
</feature>
<evidence type="ECO:0000313" key="5">
    <source>
        <dbReference type="Proteomes" id="UP000275530"/>
    </source>
</evidence>
<dbReference type="SMART" id="SM00822">
    <property type="entry name" value="PKS_KR"/>
    <property type="match status" value="1"/>
</dbReference>
<sequence length="246" mass="25206">MTSNPIRTAIVTGASKGIGAAIARRLARDGFAVVVNYARGRAEAEAVVGTIEAEGGKAIAVQADIADPTGIATLFDAGERVFGGVDILVNNAGIMKLSPIAQTDDASFDAQITVNLGGVFRGMREGAKRLRDGGRIVNFSSSVVGLYQPGYGVYAATKAAVEAMTHILAKELGARRITVNAVAPGPVETALFMDGKSAAQIEATAKMIPLGRLGQPDDIAGVVSFLAGPDSGWVNGQIIRANGGVI</sequence>
<evidence type="ECO:0000313" key="4">
    <source>
        <dbReference type="EMBL" id="RJT29135.1"/>
    </source>
</evidence>
<dbReference type="CDD" id="cd05362">
    <property type="entry name" value="THN_reductase-like_SDR_c"/>
    <property type="match status" value="1"/>
</dbReference>
<protein>
    <submittedName>
        <fullName evidence="4">SDR family oxidoreductase</fullName>
    </submittedName>
</protein>